<keyword evidence="2" id="KW-1185">Reference proteome</keyword>
<reference evidence="1 2" key="1">
    <citation type="submission" date="2015-08" db="EMBL/GenBank/DDBJ databases">
        <title>Next Generation Sequencing and Analysis of the Genome of Puccinia sorghi L Schw, the Causal Agent of Maize Common Rust.</title>
        <authorList>
            <person name="Rochi L."/>
            <person name="Burguener G."/>
            <person name="Darino M."/>
            <person name="Turjanski A."/>
            <person name="Kreff E."/>
            <person name="Dieguez M.J."/>
            <person name="Sacco F."/>
        </authorList>
    </citation>
    <scope>NUCLEOTIDE SEQUENCE [LARGE SCALE GENOMIC DNA]</scope>
    <source>
        <strain evidence="1 2">RO10H11247</strain>
    </source>
</reference>
<dbReference type="OrthoDB" id="3259620at2759"/>
<dbReference type="Proteomes" id="UP000037035">
    <property type="component" value="Unassembled WGS sequence"/>
</dbReference>
<proteinExistence type="predicted"/>
<sequence>TLTGWLESIGFSESLSDPCLYVCNNGISFIFLHLNDLVLVGLGNNFKGKFADCYSNSACHLPNTLLGMKYEHEGNRIIFTQPKHIAHGLEELGLIKCKPSSTPLTPNLQLREASDEDYEKFRKLNINYCSAIGLLN</sequence>
<comment type="caution">
    <text evidence="1">The sequence shown here is derived from an EMBL/GenBank/DDBJ whole genome shotgun (WGS) entry which is preliminary data.</text>
</comment>
<evidence type="ECO:0008006" key="3">
    <source>
        <dbReference type="Google" id="ProtNLM"/>
    </source>
</evidence>
<dbReference type="AlphaFoldDB" id="A0A0L6V4U0"/>
<organism evidence="1 2">
    <name type="scientific">Puccinia sorghi</name>
    <dbReference type="NCBI Taxonomy" id="27349"/>
    <lineage>
        <taxon>Eukaryota</taxon>
        <taxon>Fungi</taxon>
        <taxon>Dikarya</taxon>
        <taxon>Basidiomycota</taxon>
        <taxon>Pucciniomycotina</taxon>
        <taxon>Pucciniomycetes</taxon>
        <taxon>Pucciniales</taxon>
        <taxon>Pucciniaceae</taxon>
        <taxon>Puccinia</taxon>
    </lineage>
</organism>
<feature type="non-terminal residue" evidence="1">
    <location>
        <position position="1"/>
    </location>
</feature>
<dbReference type="EMBL" id="LAVV01007484">
    <property type="protein sequence ID" value="KNZ55778.1"/>
    <property type="molecule type" value="Genomic_DNA"/>
</dbReference>
<evidence type="ECO:0000313" key="2">
    <source>
        <dbReference type="Proteomes" id="UP000037035"/>
    </source>
</evidence>
<dbReference type="VEuPathDB" id="FungiDB:VP01_2584g1"/>
<accession>A0A0L6V4U0</accession>
<name>A0A0L6V4U0_9BASI</name>
<protein>
    <recommendedName>
        <fullName evidence="3">Reverse transcriptase Ty1/copia-type domain-containing protein</fullName>
    </recommendedName>
</protein>
<gene>
    <name evidence="1" type="ORF">VP01_2584g1</name>
</gene>
<evidence type="ECO:0000313" key="1">
    <source>
        <dbReference type="EMBL" id="KNZ55778.1"/>
    </source>
</evidence>